<feature type="transmembrane region" description="Helical" evidence="9">
    <location>
        <begin position="27"/>
        <end position="52"/>
    </location>
</feature>
<dbReference type="Pfam" id="PF00528">
    <property type="entry name" value="BPD_transp_1"/>
    <property type="match status" value="1"/>
</dbReference>
<evidence type="ECO:0000256" key="5">
    <source>
        <dbReference type="ARBA" id="ARBA00022592"/>
    </source>
</evidence>
<feature type="transmembrane region" description="Helical" evidence="9">
    <location>
        <begin position="225"/>
        <end position="253"/>
    </location>
</feature>
<comment type="similarity">
    <text evidence="2 10">Belongs to the binding-protein-dependent transport system permease family. CysTW subfamily.</text>
</comment>
<evidence type="ECO:0000256" key="2">
    <source>
        <dbReference type="ARBA" id="ARBA00007069"/>
    </source>
</evidence>
<dbReference type="InterPro" id="IPR051124">
    <property type="entry name" value="Phosphate_Transport_Permease"/>
</dbReference>
<keyword evidence="5 10" id="KW-0592">Phosphate transport</keyword>
<evidence type="ECO:0000256" key="9">
    <source>
        <dbReference type="RuleBase" id="RU363032"/>
    </source>
</evidence>
<accession>A0A934KMV9</accession>
<dbReference type="SUPFAM" id="SSF161098">
    <property type="entry name" value="MetI-like"/>
    <property type="match status" value="1"/>
</dbReference>
<dbReference type="CDD" id="cd06261">
    <property type="entry name" value="TM_PBP2"/>
    <property type="match status" value="1"/>
</dbReference>
<organism evidence="12 13">
    <name type="scientific">Candidatus Amunia macphersoniae</name>
    <dbReference type="NCBI Taxonomy" id="3127014"/>
    <lineage>
        <taxon>Bacteria</taxon>
        <taxon>Bacillati</taxon>
        <taxon>Candidatus Dormiibacterota</taxon>
        <taxon>Candidatus Dormibacteria</taxon>
        <taxon>Candidatus Aeolococcales</taxon>
        <taxon>Candidatus Aeolococcaceae</taxon>
        <taxon>Candidatus Amunia</taxon>
    </lineage>
</organism>
<feature type="domain" description="ABC transmembrane type-1" evidence="11">
    <location>
        <begin position="93"/>
        <end position="307"/>
    </location>
</feature>
<dbReference type="PANTHER" id="PTHR30425:SF1">
    <property type="entry name" value="PHOSPHATE TRANSPORT SYSTEM PERMEASE PROTEIN PSTC"/>
    <property type="match status" value="1"/>
</dbReference>
<feature type="transmembrane region" description="Helical" evidence="9">
    <location>
        <begin position="169"/>
        <end position="193"/>
    </location>
</feature>
<keyword evidence="6 9" id="KW-0812">Transmembrane</keyword>
<dbReference type="GO" id="GO:0005886">
    <property type="term" value="C:plasma membrane"/>
    <property type="evidence" value="ECO:0007669"/>
    <property type="project" value="UniProtKB-SubCell"/>
</dbReference>
<proteinExistence type="inferred from homology"/>
<evidence type="ECO:0000313" key="12">
    <source>
        <dbReference type="EMBL" id="MBJ7608905.1"/>
    </source>
</evidence>
<keyword evidence="3 9" id="KW-0813">Transport</keyword>
<keyword evidence="7 9" id="KW-1133">Transmembrane helix</keyword>
<keyword evidence="4 10" id="KW-1003">Cell membrane</keyword>
<dbReference type="InterPro" id="IPR011864">
    <property type="entry name" value="Phosphate_PstC"/>
</dbReference>
<name>A0A934KMV9_9BACT</name>
<comment type="function">
    <text evidence="10">Part of the binding-protein-dependent transport system for phosphate; probably responsible for the translocation of the substrate across the membrane.</text>
</comment>
<comment type="caution">
    <text evidence="12">The sequence shown here is derived from an EMBL/GenBank/DDBJ whole genome shotgun (WGS) entry which is preliminary data.</text>
</comment>
<dbReference type="EMBL" id="JAEKNN010000026">
    <property type="protein sequence ID" value="MBJ7608905.1"/>
    <property type="molecule type" value="Genomic_DNA"/>
</dbReference>
<sequence>MSTVPSALEPAAPQWRRRLRAERISRIGFAAAAGLSLVVVGLVILFLTINAWPAFVHIGLDHFFGSTTWDPEGANHHTQNLQPLPFFGSLTPIAGSAVAVILALVIAIPVGLALAIMIAETSRHVGERVLRPAIELFVGVPSIVYGYVGLVLLVPQLERFAPPGQSGQGFGAAAIVLGVMVVPTIATLSADALQAVPSSLREGSIALGATPWQTLRRVLIPAARAGIISGIVLGLARAMGEALAVALVIGGVARLPDLAGGLSFLLKPGMTMTTTITDGISNLGANPKAEAARYLLALVLLVITFACVTTVRVVQRRSEVIT</sequence>
<dbReference type="InterPro" id="IPR000515">
    <property type="entry name" value="MetI-like"/>
</dbReference>
<evidence type="ECO:0000256" key="4">
    <source>
        <dbReference type="ARBA" id="ARBA00022475"/>
    </source>
</evidence>
<dbReference type="GO" id="GO:0006817">
    <property type="term" value="P:phosphate ion transport"/>
    <property type="evidence" value="ECO:0007669"/>
    <property type="project" value="UniProtKB-KW"/>
</dbReference>
<evidence type="ECO:0000256" key="10">
    <source>
        <dbReference type="RuleBase" id="RU363054"/>
    </source>
</evidence>
<keyword evidence="8 9" id="KW-0472">Membrane</keyword>
<feature type="transmembrane region" description="Helical" evidence="9">
    <location>
        <begin position="93"/>
        <end position="116"/>
    </location>
</feature>
<evidence type="ECO:0000256" key="6">
    <source>
        <dbReference type="ARBA" id="ARBA00022692"/>
    </source>
</evidence>
<feature type="transmembrane region" description="Helical" evidence="9">
    <location>
        <begin position="136"/>
        <end position="157"/>
    </location>
</feature>
<protein>
    <recommendedName>
        <fullName evidence="10">Phosphate transport system permease protein</fullName>
    </recommendedName>
</protein>
<evidence type="ECO:0000313" key="13">
    <source>
        <dbReference type="Proteomes" id="UP000614410"/>
    </source>
</evidence>
<evidence type="ECO:0000256" key="3">
    <source>
        <dbReference type="ARBA" id="ARBA00022448"/>
    </source>
</evidence>
<evidence type="ECO:0000256" key="7">
    <source>
        <dbReference type="ARBA" id="ARBA00022989"/>
    </source>
</evidence>
<evidence type="ECO:0000259" key="11">
    <source>
        <dbReference type="PROSITE" id="PS50928"/>
    </source>
</evidence>
<dbReference type="PANTHER" id="PTHR30425">
    <property type="entry name" value="PHOSPHATE TRANSPORT SYSTEM PERMEASE PROTEIN PST"/>
    <property type="match status" value="1"/>
</dbReference>
<dbReference type="InterPro" id="IPR035906">
    <property type="entry name" value="MetI-like_sf"/>
</dbReference>
<dbReference type="Gene3D" id="1.10.3720.10">
    <property type="entry name" value="MetI-like"/>
    <property type="match status" value="1"/>
</dbReference>
<comment type="subcellular location">
    <subcellularLocation>
        <location evidence="1 9">Cell membrane</location>
        <topology evidence="1 9">Multi-pass membrane protein</topology>
    </subcellularLocation>
</comment>
<gene>
    <name evidence="12" type="primary">pstC</name>
    <name evidence="12" type="ORF">JF887_05680</name>
</gene>
<dbReference type="Proteomes" id="UP000614410">
    <property type="component" value="Unassembled WGS sequence"/>
</dbReference>
<evidence type="ECO:0000256" key="8">
    <source>
        <dbReference type="ARBA" id="ARBA00023136"/>
    </source>
</evidence>
<dbReference type="NCBIfam" id="TIGR02138">
    <property type="entry name" value="phosphate_pstC"/>
    <property type="match status" value="1"/>
</dbReference>
<feature type="transmembrane region" description="Helical" evidence="9">
    <location>
        <begin position="291"/>
        <end position="314"/>
    </location>
</feature>
<dbReference type="PROSITE" id="PS50928">
    <property type="entry name" value="ABC_TM1"/>
    <property type="match status" value="1"/>
</dbReference>
<reference evidence="12 13" key="1">
    <citation type="submission" date="2020-10" db="EMBL/GenBank/DDBJ databases">
        <title>Ca. Dormibacterota MAGs.</title>
        <authorList>
            <person name="Montgomery K."/>
        </authorList>
    </citation>
    <scope>NUCLEOTIDE SEQUENCE [LARGE SCALE GENOMIC DNA]</scope>
    <source>
        <strain evidence="12">Mitchell_Peninsula_5</strain>
    </source>
</reference>
<dbReference type="AlphaFoldDB" id="A0A934KMV9"/>
<dbReference type="GO" id="GO:0005315">
    <property type="term" value="F:phosphate transmembrane transporter activity"/>
    <property type="evidence" value="ECO:0007669"/>
    <property type="project" value="InterPro"/>
</dbReference>
<evidence type="ECO:0000256" key="1">
    <source>
        <dbReference type="ARBA" id="ARBA00004651"/>
    </source>
</evidence>